<dbReference type="Gene3D" id="3.20.20.140">
    <property type="entry name" value="Metal-dependent hydrolases"/>
    <property type="match status" value="2"/>
</dbReference>
<protein>
    <recommendedName>
        <fullName evidence="6">dihydropyrimidinase</fullName>
        <ecNumber evidence="6">3.5.2.2</ecNumber>
    </recommendedName>
</protein>
<comment type="catalytic activity">
    <reaction evidence="5">
        <text>5,6-dihydrouracil + H2O = 3-(carbamoylamino)propanoate + H(+)</text>
        <dbReference type="Rhea" id="RHEA:16121"/>
        <dbReference type="ChEBI" id="CHEBI:11892"/>
        <dbReference type="ChEBI" id="CHEBI:15377"/>
        <dbReference type="ChEBI" id="CHEBI:15378"/>
        <dbReference type="ChEBI" id="CHEBI:15901"/>
        <dbReference type="EC" id="3.5.2.2"/>
    </reaction>
</comment>
<evidence type="ECO:0000256" key="5">
    <source>
        <dbReference type="ARBA" id="ARBA00036696"/>
    </source>
</evidence>
<dbReference type="PANTHER" id="PTHR11647:SF1">
    <property type="entry name" value="COLLAPSIN RESPONSE MEDIATOR PROTEIN"/>
    <property type="match status" value="1"/>
</dbReference>
<dbReference type="AlphaFoldDB" id="L7LUS5"/>
<comment type="cofactor">
    <cofactor evidence="1">
        <name>Zn(2+)</name>
        <dbReference type="ChEBI" id="CHEBI:29105"/>
    </cofactor>
</comment>
<dbReference type="InterPro" id="IPR032466">
    <property type="entry name" value="Metal_Hydrolase"/>
</dbReference>
<accession>L7LUS5</accession>
<dbReference type="CDD" id="cd01314">
    <property type="entry name" value="D-HYD"/>
    <property type="match status" value="1"/>
</dbReference>
<reference evidence="9" key="2">
    <citation type="journal article" date="2015" name="J. Proteomics">
        <title>Sexual differences in the sialomes of the zebra tick, Rhipicephalus pulchellus.</title>
        <authorList>
            <person name="Tan A.W."/>
            <person name="Francischetti I.M."/>
            <person name="Slovak M."/>
            <person name="Kini R.M."/>
            <person name="Ribeiro J.M."/>
        </authorList>
    </citation>
    <scope>NUCLEOTIDE SEQUENCE</scope>
    <source>
        <tissue evidence="9">Salivary gland</tissue>
    </source>
</reference>
<dbReference type="GO" id="GO:0005829">
    <property type="term" value="C:cytosol"/>
    <property type="evidence" value="ECO:0007669"/>
    <property type="project" value="TreeGrafter"/>
</dbReference>
<sequence length="660" mass="70825">MDSVKTPAKKIPIHLKSAQTRVVIKGGKVVNDDMIIDGDVYIEDGIIKQVGKDLTIPGGTRTIDAKGQLVIPGGIDTATHFQLPLPNGIKSADDFYSGTRAAVAGGTTMIIDCVLDTTCSPLEAFEKWKSWADEKVCCDYGLQLAVTSFDPKTKEELETLVKDKGVNAFRAYLSMESLMLSDLQMMHLLEVSKHLGALTTVHAEHGGIIAENQKRILDLGITGPEGVVYSQPEEVEAEATLRAIVMANQVATPLLISPVMSKSAAEMIVQKRNDGCVVFGQPTAASLGTDGSHYFNKCWSHAAEEVEAEATLRAIVMANQVATPLLISPVMSKSAAEMIVQKRNDGCVVFGQPTAASLGTDGSHYFNKCWSHAASHVTSPPLNPDPTTPSRLMDLLGCGDLHVTGSQHCTFTTAQRAVGANDFTKIPHGVNGVEERMLVIWEKGVMTGKMDACRFVAVTSTNAAKLFNIYPKKGRIQAGSDADIVIWDPKKLTTISKSSHNSAADFNIFEGMQVRGGPQYVISGGHVVLDEGQLKVSQGSGRFVALPPFSPHTFSSLFERERSSQHLKVNRDGYDGPVGDVMMNGGDGATPLKNHSTPQRGQESPFSPSEFHTRGPTRSGGRNLQDSSFSLSGAQIDDSQGTRSGIRVHNPPGGRSSGIW</sequence>
<evidence type="ECO:0000313" key="9">
    <source>
        <dbReference type="EMBL" id="JAA55362.1"/>
    </source>
</evidence>
<name>L7LUS5_RHIPC</name>
<dbReference type="GO" id="GO:0004157">
    <property type="term" value="F:dihydropyrimidinase activity"/>
    <property type="evidence" value="ECO:0007669"/>
    <property type="project" value="UniProtKB-EC"/>
</dbReference>
<dbReference type="GO" id="GO:0006208">
    <property type="term" value="P:pyrimidine nucleobase catabolic process"/>
    <property type="evidence" value="ECO:0007669"/>
    <property type="project" value="TreeGrafter"/>
</dbReference>
<feature type="compositionally biased region" description="Polar residues" evidence="7">
    <location>
        <begin position="620"/>
        <end position="643"/>
    </location>
</feature>
<dbReference type="InterPro" id="IPR050378">
    <property type="entry name" value="Metallo-dep_Hydrolases_sf"/>
</dbReference>
<dbReference type="SUPFAM" id="SSF51556">
    <property type="entry name" value="Metallo-dependent hydrolases"/>
    <property type="match status" value="2"/>
</dbReference>
<dbReference type="EC" id="3.5.2.2" evidence="6"/>
<comment type="similarity">
    <text evidence="2">Belongs to the metallo-dependent hydrolases superfamily. Hydantoinase/dihydropyrimidinase family.</text>
</comment>
<dbReference type="InterPro" id="IPR011059">
    <property type="entry name" value="Metal-dep_hydrolase_composite"/>
</dbReference>
<keyword evidence="3" id="KW-0479">Metal-binding</keyword>
<evidence type="ECO:0000256" key="7">
    <source>
        <dbReference type="SAM" id="MobiDB-lite"/>
    </source>
</evidence>
<dbReference type="InterPro" id="IPR006680">
    <property type="entry name" value="Amidohydro-rel"/>
</dbReference>
<dbReference type="FunFam" id="3.20.20.140:FF:000076">
    <property type="entry name" value="Dihydropyrimidinase like 2"/>
    <property type="match status" value="2"/>
</dbReference>
<evidence type="ECO:0000256" key="2">
    <source>
        <dbReference type="ARBA" id="ARBA00008829"/>
    </source>
</evidence>
<evidence type="ECO:0000256" key="4">
    <source>
        <dbReference type="ARBA" id="ARBA00022801"/>
    </source>
</evidence>
<evidence type="ECO:0000259" key="8">
    <source>
        <dbReference type="Pfam" id="PF01979"/>
    </source>
</evidence>
<dbReference type="InterPro" id="IPR011778">
    <property type="entry name" value="Hydantoinase/dihydroPyrase"/>
</dbReference>
<feature type="domain" description="Amidohydrolase-related" evidence="8">
    <location>
        <begin position="69"/>
        <end position="215"/>
    </location>
</feature>
<evidence type="ECO:0000256" key="6">
    <source>
        <dbReference type="ARBA" id="ARBA00039113"/>
    </source>
</evidence>
<dbReference type="SUPFAM" id="SSF51338">
    <property type="entry name" value="Composite domain of metallo-dependent hydrolases"/>
    <property type="match status" value="2"/>
</dbReference>
<feature type="compositionally biased region" description="Polar residues" evidence="7">
    <location>
        <begin position="593"/>
        <end position="607"/>
    </location>
</feature>
<dbReference type="PANTHER" id="PTHR11647">
    <property type="entry name" value="HYDRANTOINASE/DIHYDROPYRIMIDINASE FAMILY MEMBER"/>
    <property type="match status" value="1"/>
</dbReference>
<evidence type="ECO:0000256" key="1">
    <source>
        <dbReference type="ARBA" id="ARBA00001947"/>
    </source>
</evidence>
<dbReference type="GO" id="GO:0046872">
    <property type="term" value="F:metal ion binding"/>
    <property type="evidence" value="ECO:0007669"/>
    <property type="project" value="UniProtKB-KW"/>
</dbReference>
<reference evidence="9" key="1">
    <citation type="submission" date="2012-11" db="EMBL/GenBank/DDBJ databases">
        <authorList>
            <person name="Lucero-Rivera Y.E."/>
            <person name="Tovar-Ramirez D."/>
        </authorList>
    </citation>
    <scope>NUCLEOTIDE SEQUENCE</scope>
    <source>
        <tissue evidence="9">Salivary gland</tissue>
    </source>
</reference>
<organism evidence="9">
    <name type="scientific">Rhipicephalus pulchellus</name>
    <name type="common">Yellow backed tick</name>
    <name type="synonym">Dermacentor pulchellus</name>
    <dbReference type="NCBI Taxonomy" id="72859"/>
    <lineage>
        <taxon>Eukaryota</taxon>
        <taxon>Metazoa</taxon>
        <taxon>Ecdysozoa</taxon>
        <taxon>Arthropoda</taxon>
        <taxon>Chelicerata</taxon>
        <taxon>Arachnida</taxon>
        <taxon>Acari</taxon>
        <taxon>Parasitiformes</taxon>
        <taxon>Ixodida</taxon>
        <taxon>Ixodoidea</taxon>
        <taxon>Ixodidae</taxon>
        <taxon>Rhipicephalinae</taxon>
        <taxon>Rhipicephalus</taxon>
        <taxon>Rhipicephalus</taxon>
    </lineage>
</organism>
<keyword evidence="4" id="KW-0378">Hydrolase</keyword>
<evidence type="ECO:0000256" key="3">
    <source>
        <dbReference type="ARBA" id="ARBA00022723"/>
    </source>
</evidence>
<dbReference type="EMBL" id="GACK01009672">
    <property type="protein sequence ID" value="JAA55362.1"/>
    <property type="molecule type" value="mRNA"/>
</dbReference>
<dbReference type="Pfam" id="PF01979">
    <property type="entry name" value="Amidohydro_1"/>
    <property type="match status" value="2"/>
</dbReference>
<feature type="domain" description="Amidohydrolase-related" evidence="8">
    <location>
        <begin position="419"/>
        <end position="528"/>
    </location>
</feature>
<feature type="region of interest" description="Disordered" evidence="7">
    <location>
        <begin position="568"/>
        <end position="660"/>
    </location>
</feature>
<proteinExistence type="evidence at transcript level"/>